<keyword evidence="4" id="KW-1185">Reference proteome</keyword>
<dbReference type="PANTHER" id="PTHR13947:SF37">
    <property type="entry name" value="LD18367P"/>
    <property type="match status" value="1"/>
</dbReference>
<dbReference type="InterPro" id="IPR050769">
    <property type="entry name" value="NAT_camello-type"/>
</dbReference>
<dbReference type="EMBL" id="AP025292">
    <property type="protein sequence ID" value="BDC97835.1"/>
    <property type="molecule type" value="Genomic_DNA"/>
</dbReference>
<dbReference type="PANTHER" id="PTHR13947">
    <property type="entry name" value="GNAT FAMILY N-ACETYLTRANSFERASE"/>
    <property type="match status" value="1"/>
</dbReference>
<sequence>MTIRTITPNDNPLIAQIIRSALEEYGENKEGTIYFDPMLDQMSAHYQTASSRYFIIEDKGLIIGGAGIAPLKGAGSPTETCELQRMFLSAQARGKGYGKLLMNKCLDFAQKKGFKQVYLETLPSLESAVGLYKKTGFKTIETPMGNTGHRACDLPMLLQLSALKQH</sequence>
<gene>
    <name evidence="3" type="primary">yjgM</name>
    <name evidence="3" type="ORF">PEPS_01160</name>
</gene>
<dbReference type="CDD" id="cd04301">
    <property type="entry name" value="NAT_SF"/>
    <property type="match status" value="1"/>
</dbReference>
<dbReference type="PROSITE" id="PS51186">
    <property type="entry name" value="GNAT"/>
    <property type="match status" value="1"/>
</dbReference>
<keyword evidence="1" id="KW-0808">Transferase</keyword>
<dbReference type="Gene3D" id="3.40.630.30">
    <property type="match status" value="1"/>
</dbReference>
<dbReference type="Proteomes" id="UP001354989">
    <property type="component" value="Chromosome"/>
</dbReference>
<evidence type="ECO:0000313" key="4">
    <source>
        <dbReference type="Proteomes" id="UP001354989"/>
    </source>
</evidence>
<reference evidence="3 4" key="1">
    <citation type="submission" date="2021-12" db="EMBL/GenBank/DDBJ databases">
        <title>Genome sequencing of bacteria with rrn-lacking chromosome and rrn-plasmid.</title>
        <authorList>
            <person name="Anda M."/>
            <person name="Iwasaki W."/>
        </authorList>
    </citation>
    <scope>NUCLEOTIDE SEQUENCE [LARGE SCALE GENOMIC DNA]</scope>
    <source>
        <strain evidence="3 4">NBRC 101262</strain>
    </source>
</reference>
<protein>
    <submittedName>
        <fullName evidence="3">N-acetyltransferase</fullName>
    </submittedName>
</protein>
<dbReference type="SUPFAM" id="SSF55729">
    <property type="entry name" value="Acyl-CoA N-acyltransferases (Nat)"/>
    <property type="match status" value="1"/>
</dbReference>
<accession>A0ABM7VA84</accession>
<evidence type="ECO:0000313" key="3">
    <source>
        <dbReference type="EMBL" id="BDC97835.1"/>
    </source>
</evidence>
<organism evidence="3 4">
    <name type="scientific">Persicobacter psychrovividus</name>
    <dbReference type="NCBI Taxonomy" id="387638"/>
    <lineage>
        <taxon>Bacteria</taxon>
        <taxon>Pseudomonadati</taxon>
        <taxon>Bacteroidota</taxon>
        <taxon>Cytophagia</taxon>
        <taxon>Cytophagales</taxon>
        <taxon>Persicobacteraceae</taxon>
        <taxon>Persicobacter</taxon>
    </lineage>
</organism>
<evidence type="ECO:0000259" key="2">
    <source>
        <dbReference type="PROSITE" id="PS51186"/>
    </source>
</evidence>
<dbReference type="Pfam" id="PF00583">
    <property type="entry name" value="Acetyltransf_1"/>
    <property type="match status" value="1"/>
</dbReference>
<feature type="domain" description="N-acetyltransferase" evidence="2">
    <location>
        <begin position="1"/>
        <end position="161"/>
    </location>
</feature>
<name>A0ABM7VA84_9BACT</name>
<evidence type="ECO:0000256" key="1">
    <source>
        <dbReference type="ARBA" id="ARBA00022679"/>
    </source>
</evidence>
<proteinExistence type="predicted"/>
<dbReference type="InterPro" id="IPR016181">
    <property type="entry name" value="Acyl_CoA_acyltransferase"/>
</dbReference>
<dbReference type="InterPro" id="IPR000182">
    <property type="entry name" value="GNAT_dom"/>
</dbReference>